<evidence type="ECO:0000313" key="1">
    <source>
        <dbReference type="EMBL" id="ANB76052.1"/>
    </source>
</evidence>
<organism evidence="1 2">
    <name type="scientific">Paraburkholderia phytofirmans OLGA172</name>
    <dbReference type="NCBI Taxonomy" id="1417228"/>
    <lineage>
        <taxon>Bacteria</taxon>
        <taxon>Pseudomonadati</taxon>
        <taxon>Pseudomonadota</taxon>
        <taxon>Betaproteobacteria</taxon>
        <taxon>Burkholderiales</taxon>
        <taxon>Burkholderiaceae</taxon>
        <taxon>Paraburkholderia</taxon>
    </lineage>
</organism>
<accession>A0A160FT13</accession>
<proteinExistence type="predicted"/>
<dbReference type="Proteomes" id="UP000076852">
    <property type="component" value="Chromosome 2"/>
</dbReference>
<reference evidence="1 2" key="1">
    <citation type="journal article" date="2016" name="Gene">
        <title>PacBio SMRT assembly of a complex multi-replicon genome reveals chlorocatechol degradative operon in a region of genome plasticity.</title>
        <authorList>
            <person name="Ricker N."/>
            <person name="Shen S.Y."/>
            <person name="Goordial J."/>
            <person name="Jin S."/>
            <person name="Fulthorpe R.R."/>
        </authorList>
    </citation>
    <scope>NUCLEOTIDE SEQUENCE [LARGE SCALE GENOMIC DNA]</scope>
    <source>
        <strain evidence="1 2">OLGA172</strain>
    </source>
</reference>
<sequence length="74" mass="8092">MRRVLALVLKGVAERVGTRKVAVSTLYQDEGVAGDDHPVLKAHTGKHAYVVEWPPRAQRNMSITPDVGFGRGLL</sequence>
<gene>
    <name evidence="1" type="ORF">AYM40_27615</name>
</gene>
<dbReference type="KEGG" id="buz:AYM40_27615"/>
<name>A0A160FT13_9BURK</name>
<protein>
    <submittedName>
        <fullName evidence="1">Uncharacterized protein</fullName>
    </submittedName>
</protein>
<dbReference type="AlphaFoldDB" id="A0A160FT13"/>
<dbReference type="EMBL" id="CP014579">
    <property type="protein sequence ID" value="ANB76052.1"/>
    <property type="molecule type" value="Genomic_DNA"/>
</dbReference>
<evidence type="ECO:0000313" key="2">
    <source>
        <dbReference type="Proteomes" id="UP000076852"/>
    </source>
</evidence>
<keyword evidence="2" id="KW-1185">Reference proteome</keyword>